<organism evidence="2 3">
    <name type="scientific">[Brevibacterium] flavum</name>
    <dbReference type="NCBI Taxonomy" id="92706"/>
    <lineage>
        <taxon>Bacteria</taxon>
        <taxon>Bacillati</taxon>
        <taxon>Actinomycetota</taxon>
        <taxon>Actinomycetes</taxon>
        <taxon>Mycobacteriales</taxon>
        <taxon>Corynebacteriaceae</taxon>
        <taxon>Corynebacterium</taxon>
    </lineage>
</organism>
<dbReference type="AlphaFoldDB" id="A0A0F6WQV1"/>
<evidence type="ECO:0008006" key="4">
    <source>
        <dbReference type="Google" id="ProtNLM"/>
    </source>
</evidence>
<dbReference type="RefSeq" id="WP_003859857.1">
    <property type="nucleotide sequence ID" value="NZ_CP011309.1"/>
</dbReference>
<gene>
    <name evidence="2" type="ORF">YH66_08875</name>
</gene>
<dbReference type="HOGENOM" id="CLU_069776_0_0_11"/>
<name>A0A0F6WQV1_9CORY</name>
<keyword evidence="3" id="KW-1185">Reference proteome</keyword>
<dbReference type="EMBL" id="CP011309">
    <property type="protein sequence ID" value="AKF27648.1"/>
    <property type="molecule type" value="Genomic_DNA"/>
</dbReference>
<evidence type="ECO:0000313" key="3">
    <source>
        <dbReference type="Proteomes" id="UP000034037"/>
    </source>
</evidence>
<dbReference type="Pfam" id="PF12502">
    <property type="entry name" value="DUF3710"/>
    <property type="match status" value="1"/>
</dbReference>
<evidence type="ECO:0000256" key="1">
    <source>
        <dbReference type="SAM" id="MobiDB-lite"/>
    </source>
</evidence>
<dbReference type="InterPro" id="IPR022183">
    <property type="entry name" value="DUF3710"/>
</dbReference>
<reference evidence="2 3" key="1">
    <citation type="submission" date="2015-04" db="EMBL/GenBank/DDBJ databases">
        <title>Complete Genome Sequence of Brevibacterium flavum ATCC 15168.</title>
        <authorList>
            <person name="Ahn J."/>
            <person name="Park G."/>
            <person name="Jeon W."/>
            <person name="Jang Y."/>
            <person name="Jang M."/>
            <person name="Lee H."/>
            <person name="Lee H."/>
        </authorList>
    </citation>
    <scope>NUCLEOTIDE SEQUENCE [LARGE SCALE GENOMIC DNA]</scope>
    <source>
        <strain evidence="2 3">ATCC 15168</strain>
    </source>
</reference>
<feature type="region of interest" description="Disordered" evidence="1">
    <location>
        <begin position="1"/>
        <end position="75"/>
    </location>
</feature>
<dbReference type="PATRIC" id="fig|92706.3.peg.1848"/>
<feature type="compositionally biased region" description="Low complexity" evidence="1">
    <location>
        <begin position="17"/>
        <end position="42"/>
    </location>
</feature>
<evidence type="ECO:0000313" key="2">
    <source>
        <dbReference type="EMBL" id="AKF27648.1"/>
    </source>
</evidence>
<feature type="compositionally biased region" description="Low complexity" evidence="1">
    <location>
        <begin position="253"/>
        <end position="274"/>
    </location>
</feature>
<accession>A0A0F6WQV1</accession>
<feature type="region of interest" description="Disordered" evidence="1">
    <location>
        <begin position="253"/>
        <end position="292"/>
    </location>
</feature>
<protein>
    <recommendedName>
        <fullName evidence="4">DUF3710 domain-containing protein</fullName>
    </recommendedName>
</protein>
<feature type="compositionally biased region" description="Polar residues" evidence="1">
    <location>
        <begin position="279"/>
        <end position="292"/>
    </location>
</feature>
<sequence length="292" mass="31207">MALWPFGKKKEVVDETPAAPEVSEVPAAPEAPVEADSAEASVPEALRSLGEQPVLDEDPSAGEPDPVHDAINGDMGPFDAGSVNIQDFDFSDFSKGVLDLGSIQVPLPQNSEVQVEMGEQGPRMLHVVTQFGRITPVAFAAPTSAGQWREATKEIAEGMRRDGLTVHVEKGPWGREVVGEANDRKIRIAGVDGPRWMLRMTMISPSDRADDMRDLGREVIARTFVNRGDAPILAGSPLPVALPKQLAEQVQQAMAQRAAQQNAAQQNATQQPAAGDGTPDQNPDQGNTPNAE</sequence>
<dbReference type="Proteomes" id="UP000034037">
    <property type="component" value="Chromosome"/>
</dbReference>
<proteinExistence type="predicted"/>